<evidence type="ECO:0000313" key="2">
    <source>
        <dbReference type="Proteomes" id="UP000009027"/>
    </source>
</evidence>
<accession>F9WT19</accession>
<proteinExistence type="predicted"/>
<name>F9WT19_TRYVY</name>
<dbReference type="Proteomes" id="UP000009027">
    <property type="component" value="Unassembled WGS sequence"/>
</dbReference>
<evidence type="ECO:0000313" key="1">
    <source>
        <dbReference type="EMBL" id="CCD20708.1"/>
    </source>
</evidence>
<sequence length="276" mass="33525">MEWRSAQKQIQGMAIAHERSVVARRVLRNWVCVYRLRQLYARLVQNAKRKRLQWAMTQWSLRWLRSVDRRQRVRTFAEIQHQQKIARLFHTWRRRVILQRALREFTPLHERRNCIRVWCKWIQCVTRHQRQTRDRMALTLLKHEGILERAAWCTWRRRFSDRQQRHRTTHEEMLVQHTNVIFGRRLLAKAWFAWKGRAYTARRRMLYWGSSQRSSCRNESVGTYKGFVRYDNSALNNSRTEPINEGIPNYHLQRAPYATNASGYYNSITTACGNCH</sequence>
<gene>
    <name evidence="1" type="ORF">TvY486_0035690</name>
</gene>
<reference evidence="1 2" key="1">
    <citation type="journal article" date="2012" name="Proc. Natl. Acad. Sci. U.S.A.">
        <title>Antigenic diversity is generated by distinct evolutionary mechanisms in African trypanosome species.</title>
        <authorList>
            <person name="Jackson A.P."/>
            <person name="Berry A."/>
            <person name="Aslett M."/>
            <person name="Allison H.C."/>
            <person name="Burton P."/>
            <person name="Vavrova-Anderson J."/>
            <person name="Brown R."/>
            <person name="Browne H."/>
            <person name="Corton N."/>
            <person name="Hauser H."/>
            <person name="Gamble J."/>
            <person name="Gilderthorp R."/>
            <person name="Marcello L."/>
            <person name="McQuillan J."/>
            <person name="Otto T.D."/>
            <person name="Quail M.A."/>
            <person name="Sanders M.J."/>
            <person name="van Tonder A."/>
            <person name="Ginger M.L."/>
            <person name="Field M.C."/>
            <person name="Barry J.D."/>
            <person name="Hertz-Fowler C."/>
            <person name="Berriman M."/>
        </authorList>
    </citation>
    <scope>NUCLEOTIDE SEQUENCE</scope>
    <source>
        <strain evidence="1 2">Y486</strain>
    </source>
</reference>
<dbReference type="VEuPathDB" id="TriTrypDB:TvY486_0035690"/>
<organism evidence="1 2">
    <name type="scientific">Trypanosoma vivax (strain Y486)</name>
    <dbReference type="NCBI Taxonomy" id="1055687"/>
    <lineage>
        <taxon>Eukaryota</taxon>
        <taxon>Discoba</taxon>
        <taxon>Euglenozoa</taxon>
        <taxon>Kinetoplastea</taxon>
        <taxon>Metakinetoplastina</taxon>
        <taxon>Trypanosomatida</taxon>
        <taxon>Trypanosomatidae</taxon>
        <taxon>Trypanosoma</taxon>
        <taxon>Duttonella</taxon>
    </lineage>
</organism>
<keyword evidence="2" id="KW-1185">Reference proteome</keyword>
<dbReference type="EMBL" id="CAEX01006140">
    <property type="protein sequence ID" value="CCD20708.1"/>
    <property type="molecule type" value="Genomic_DNA"/>
</dbReference>
<protein>
    <recommendedName>
        <fullName evidence="3">Sfi1 spindle body domain-containing protein</fullName>
    </recommendedName>
</protein>
<dbReference type="AlphaFoldDB" id="F9WT19"/>
<evidence type="ECO:0008006" key="3">
    <source>
        <dbReference type="Google" id="ProtNLM"/>
    </source>
</evidence>
<feature type="non-terminal residue" evidence="1">
    <location>
        <position position="276"/>
    </location>
</feature>